<reference evidence="2 3" key="1">
    <citation type="journal article" date="2018" name="Nat. Genet.">
        <title>Extensive intraspecific gene order and gene structural variations between Mo17 and other maize genomes.</title>
        <authorList>
            <person name="Sun S."/>
            <person name="Zhou Y."/>
            <person name="Chen J."/>
            <person name="Shi J."/>
            <person name="Zhao H."/>
            <person name="Zhao H."/>
            <person name="Song W."/>
            <person name="Zhang M."/>
            <person name="Cui Y."/>
            <person name="Dong X."/>
            <person name="Liu H."/>
            <person name="Ma X."/>
            <person name="Jiao Y."/>
            <person name="Wang B."/>
            <person name="Wei X."/>
            <person name="Stein J.C."/>
            <person name="Glaubitz J.C."/>
            <person name="Lu F."/>
            <person name="Yu G."/>
            <person name="Liang C."/>
            <person name="Fengler K."/>
            <person name="Li B."/>
            <person name="Rafalski A."/>
            <person name="Schnable P.S."/>
            <person name="Ware D.H."/>
            <person name="Buckler E.S."/>
            <person name="Lai J."/>
        </authorList>
    </citation>
    <scope>NUCLEOTIDE SEQUENCE [LARGE SCALE GENOMIC DNA]</scope>
    <source>
        <strain evidence="3">cv. Missouri 17</strain>
        <tissue evidence="2">Seedling</tissue>
    </source>
</reference>
<comment type="caution">
    <text evidence="2">The sequence shown here is derived from an EMBL/GenBank/DDBJ whole genome shotgun (WGS) entry which is preliminary data.</text>
</comment>
<dbReference type="PANTHER" id="PTHR46043">
    <property type="entry name" value="ARM REPEAT SUPERFAMILY PROTEIN"/>
    <property type="match status" value="1"/>
</dbReference>
<proteinExistence type="predicted"/>
<evidence type="ECO:0000313" key="2">
    <source>
        <dbReference type="EMBL" id="PWZ33041.1"/>
    </source>
</evidence>
<dbReference type="AlphaFoldDB" id="A0A3L6FL57"/>
<organism evidence="2 3">
    <name type="scientific">Zea mays</name>
    <name type="common">Maize</name>
    <dbReference type="NCBI Taxonomy" id="4577"/>
    <lineage>
        <taxon>Eukaryota</taxon>
        <taxon>Viridiplantae</taxon>
        <taxon>Streptophyta</taxon>
        <taxon>Embryophyta</taxon>
        <taxon>Tracheophyta</taxon>
        <taxon>Spermatophyta</taxon>
        <taxon>Magnoliopsida</taxon>
        <taxon>Liliopsida</taxon>
        <taxon>Poales</taxon>
        <taxon>Poaceae</taxon>
        <taxon>PACMAD clade</taxon>
        <taxon>Panicoideae</taxon>
        <taxon>Andropogonodae</taxon>
        <taxon>Andropogoneae</taxon>
        <taxon>Tripsacinae</taxon>
        <taxon>Zea</taxon>
    </lineage>
</organism>
<evidence type="ECO:0000313" key="3">
    <source>
        <dbReference type="Proteomes" id="UP000251960"/>
    </source>
</evidence>
<dbReference type="PANTHER" id="PTHR46043:SF1">
    <property type="entry name" value="OS03G0116900 PROTEIN"/>
    <property type="match status" value="1"/>
</dbReference>
<accession>A0A3L6FL57</accession>
<dbReference type="ExpressionAtlas" id="A0A3L6FL57">
    <property type="expression patterns" value="baseline"/>
</dbReference>
<gene>
    <name evidence="2" type="ORF">Zm00014a_022089</name>
</gene>
<dbReference type="Pfam" id="PF23005">
    <property type="entry name" value="DUF7032"/>
    <property type="match status" value="1"/>
</dbReference>
<dbReference type="InterPro" id="IPR054296">
    <property type="entry name" value="DUF7032"/>
</dbReference>
<name>A0A3L6FL57_MAIZE</name>
<sequence>MSSRGPDLAAPGEEQETAEEMLEHVRGMVPAAVTRAAGRFPSRWKAITVKLDALPACLSDLSSHPCFARNSLCRELLQWVAATLADSAELAARCWEPPTDEKLMAQSAVDALSRRLDLGLRDYALLIKTGIMSDAASLSPPPEEAPSCQRRVDAAIAAAKNEGSRGTDDVVCWG</sequence>
<feature type="domain" description="DUF7032" evidence="1">
    <location>
        <begin position="35"/>
        <end position="131"/>
    </location>
</feature>
<protein>
    <recommendedName>
        <fullName evidence="1">DUF7032 domain-containing protein</fullName>
    </recommendedName>
</protein>
<dbReference type="Proteomes" id="UP000251960">
    <property type="component" value="Chromosome 3"/>
</dbReference>
<dbReference type="EMBL" id="NCVQ01000004">
    <property type="protein sequence ID" value="PWZ33041.1"/>
    <property type="molecule type" value="Genomic_DNA"/>
</dbReference>
<evidence type="ECO:0000259" key="1">
    <source>
        <dbReference type="Pfam" id="PF23005"/>
    </source>
</evidence>